<dbReference type="GO" id="GO:0008270">
    <property type="term" value="F:zinc ion binding"/>
    <property type="evidence" value="ECO:0007669"/>
    <property type="project" value="UniProtKB-UniRule"/>
</dbReference>
<keyword evidence="7 9" id="KW-0378">Hydrolase</keyword>
<evidence type="ECO:0000256" key="6">
    <source>
        <dbReference type="ARBA" id="ARBA00022759"/>
    </source>
</evidence>
<comment type="subcellular location">
    <subcellularLocation>
        <location evidence="9">Cytoplasm</location>
    </subcellularLocation>
</comment>
<feature type="binding site" evidence="9">
    <location>
        <position position="135"/>
    </location>
    <ligand>
        <name>Zn(2+)</name>
        <dbReference type="ChEBI" id="CHEBI:29105"/>
        <note>catalytic</note>
    </ligand>
</feature>
<reference evidence="10 11" key="1">
    <citation type="submission" date="2013-01" db="EMBL/GenBank/DDBJ databases">
        <title>The Genome Sequence of Clostridium clostridioforme 90A8.</title>
        <authorList>
            <consortium name="The Broad Institute Genome Sequencing Platform"/>
            <person name="Earl A."/>
            <person name="Ward D."/>
            <person name="Feldgarden M."/>
            <person name="Gevers D."/>
            <person name="Courvalin P."/>
            <person name="Lambert T."/>
            <person name="Walker B."/>
            <person name="Young S.K."/>
            <person name="Zeng Q."/>
            <person name="Gargeya S."/>
            <person name="Fitzgerald M."/>
            <person name="Haas B."/>
            <person name="Abouelleil A."/>
            <person name="Alvarado L."/>
            <person name="Arachchi H.M."/>
            <person name="Berlin A.M."/>
            <person name="Chapman S.B."/>
            <person name="Dewar J."/>
            <person name="Goldberg J."/>
            <person name="Griggs A."/>
            <person name="Gujja S."/>
            <person name="Hansen M."/>
            <person name="Howarth C."/>
            <person name="Imamovic A."/>
            <person name="Larimer J."/>
            <person name="McCowan C."/>
            <person name="Murphy C."/>
            <person name="Neiman D."/>
            <person name="Pearson M."/>
            <person name="Priest M."/>
            <person name="Roberts A."/>
            <person name="Saif S."/>
            <person name="Shea T."/>
            <person name="Sisk P."/>
            <person name="Sykes S."/>
            <person name="Wortman J."/>
            <person name="Nusbaum C."/>
            <person name="Birren B."/>
        </authorList>
    </citation>
    <scope>NUCLEOTIDE SEQUENCE [LARGE SCALE GENOMIC DNA]</scope>
    <source>
        <strain evidence="10 11">90A8</strain>
    </source>
</reference>
<feature type="binding site" evidence="9">
    <location>
        <position position="141"/>
    </location>
    <ligand>
        <name>Zn(2+)</name>
        <dbReference type="ChEBI" id="CHEBI:29105"/>
        <note>catalytic</note>
    </ligand>
</feature>
<keyword evidence="6 9" id="KW-0255">Endonuclease</keyword>
<feature type="binding site" evidence="9">
    <location>
        <position position="131"/>
    </location>
    <ligand>
        <name>Zn(2+)</name>
        <dbReference type="ChEBI" id="CHEBI:29105"/>
        <note>catalytic</note>
    </ligand>
</feature>
<accession>A0A0E2HCN8</accession>
<dbReference type="RefSeq" id="WP_002583638.1">
    <property type="nucleotide sequence ID" value="NZ_KB851018.1"/>
</dbReference>
<evidence type="ECO:0000256" key="1">
    <source>
        <dbReference type="ARBA" id="ARBA00010875"/>
    </source>
</evidence>
<dbReference type="Pfam" id="PF02130">
    <property type="entry name" value="YbeY"/>
    <property type="match status" value="1"/>
</dbReference>
<dbReference type="PROSITE" id="PS01306">
    <property type="entry name" value="UPF0054"/>
    <property type="match status" value="1"/>
</dbReference>
<dbReference type="AlphaFoldDB" id="A0A0E2HCN8"/>
<dbReference type="HAMAP" id="MF_00009">
    <property type="entry name" value="Endoribonucl_YbeY"/>
    <property type="match status" value="1"/>
</dbReference>
<dbReference type="InterPro" id="IPR020549">
    <property type="entry name" value="YbeY_CS"/>
</dbReference>
<comment type="caution">
    <text evidence="10">The sequence shown here is derived from an EMBL/GenBank/DDBJ whole genome shotgun (WGS) entry which is preliminary data.</text>
</comment>
<evidence type="ECO:0000256" key="2">
    <source>
        <dbReference type="ARBA" id="ARBA00022517"/>
    </source>
</evidence>
<comment type="function">
    <text evidence="9">Single strand-specific metallo-endoribonuclease involved in late-stage 70S ribosome quality control and in maturation of the 3' terminus of the 16S rRNA.</text>
</comment>
<evidence type="ECO:0000256" key="8">
    <source>
        <dbReference type="ARBA" id="ARBA00022833"/>
    </source>
</evidence>
<evidence type="ECO:0000256" key="5">
    <source>
        <dbReference type="ARBA" id="ARBA00022723"/>
    </source>
</evidence>
<dbReference type="InterPro" id="IPR002036">
    <property type="entry name" value="YbeY"/>
</dbReference>
<dbReference type="HOGENOM" id="CLU_106710_3_0_9"/>
<keyword evidence="4 9" id="KW-0540">Nuclease</keyword>
<keyword evidence="5 9" id="KW-0479">Metal-binding</keyword>
<evidence type="ECO:0000256" key="9">
    <source>
        <dbReference type="HAMAP-Rule" id="MF_00009"/>
    </source>
</evidence>
<name>A0A0E2HCN8_9FIRM</name>
<dbReference type="PATRIC" id="fig|999408.3.peg.1845"/>
<organism evidence="10 11">
    <name type="scientific">[Clostridium] clostridioforme 90A8</name>
    <dbReference type="NCBI Taxonomy" id="999408"/>
    <lineage>
        <taxon>Bacteria</taxon>
        <taxon>Bacillati</taxon>
        <taxon>Bacillota</taxon>
        <taxon>Clostridia</taxon>
        <taxon>Lachnospirales</taxon>
        <taxon>Lachnospiraceae</taxon>
        <taxon>Enterocloster</taxon>
    </lineage>
</organism>
<dbReference type="GO" id="GO:0004222">
    <property type="term" value="F:metalloendopeptidase activity"/>
    <property type="evidence" value="ECO:0007669"/>
    <property type="project" value="InterPro"/>
</dbReference>
<dbReference type="Gene3D" id="3.40.390.30">
    <property type="entry name" value="Metalloproteases ('zincins'), catalytic domain"/>
    <property type="match status" value="1"/>
</dbReference>
<dbReference type="EC" id="3.1.-.-" evidence="9"/>
<dbReference type="SUPFAM" id="SSF55486">
    <property type="entry name" value="Metalloproteases ('zincins'), catalytic domain"/>
    <property type="match status" value="1"/>
</dbReference>
<dbReference type="GO" id="GO:0004521">
    <property type="term" value="F:RNA endonuclease activity"/>
    <property type="evidence" value="ECO:0007669"/>
    <property type="project" value="UniProtKB-UniRule"/>
</dbReference>
<dbReference type="GO" id="GO:0005737">
    <property type="term" value="C:cytoplasm"/>
    <property type="evidence" value="ECO:0007669"/>
    <property type="project" value="UniProtKB-SubCell"/>
</dbReference>
<keyword evidence="3 9" id="KW-0698">rRNA processing</keyword>
<comment type="similarity">
    <text evidence="1 9">Belongs to the endoribonuclease YbeY family.</text>
</comment>
<dbReference type="PANTHER" id="PTHR46986">
    <property type="entry name" value="ENDORIBONUCLEASE YBEY, CHLOROPLASTIC"/>
    <property type="match status" value="1"/>
</dbReference>
<comment type="cofactor">
    <cofactor evidence="9">
        <name>Zn(2+)</name>
        <dbReference type="ChEBI" id="CHEBI:29105"/>
    </cofactor>
    <text evidence="9">Binds 1 zinc ion.</text>
</comment>
<evidence type="ECO:0000313" key="11">
    <source>
        <dbReference type="Proteomes" id="UP000013085"/>
    </source>
</evidence>
<dbReference type="GeneID" id="57959814"/>
<evidence type="ECO:0000256" key="4">
    <source>
        <dbReference type="ARBA" id="ARBA00022722"/>
    </source>
</evidence>
<dbReference type="InterPro" id="IPR023091">
    <property type="entry name" value="MetalPrtase_cat_dom_sf_prd"/>
</dbReference>
<dbReference type="Proteomes" id="UP000013085">
    <property type="component" value="Unassembled WGS sequence"/>
</dbReference>
<evidence type="ECO:0000256" key="7">
    <source>
        <dbReference type="ARBA" id="ARBA00022801"/>
    </source>
</evidence>
<dbReference type="PANTHER" id="PTHR46986:SF1">
    <property type="entry name" value="ENDORIBONUCLEASE YBEY, CHLOROPLASTIC"/>
    <property type="match status" value="1"/>
</dbReference>
<keyword evidence="8 9" id="KW-0862">Zinc</keyword>
<keyword evidence="9" id="KW-0963">Cytoplasm</keyword>
<dbReference type="EMBL" id="AGYR01000014">
    <property type="protein sequence ID" value="ENZ17414.1"/>
    <property type="molecule type" value="Genomic_DNA"/>
</dbReference>
<dbReference type="GO" id="GO:0006364">
    <property type="term" value="P:rRNA processing"/>
    <property type="evidence" value="ECO:0007669"/>
    <property type="project" value="UniProtKB-UniRule"/>
</dbReference>
<gene>
    <name evidence="9" type="primary">ybeY</name>
    <name evidence="10" type="ORF">HMPREF1090_01714</name>
</gene>
<proteinExistence type="inferred from homology"/>
<protein>
    <recommendedName>
        <fullName evidence="9">Endoribonuclease YbeY</fullName>
        <ecNumber evidence="9">3.1.-.-</ecNumber>
    </recommendedName>
</protein>
<keyword evidence="2 9" id="KW-0690">Ribosome biogenesis</keyword>
<dbReference type="NCBIfam" id="TIGR00043">
    <property type="entry name" value="rRNA maturation RNase YbeY"/>
    <property type="match status" value="1"/>
</dbReference>
<sequence>MTISIEYEADKVLDLPYREIIENTVLAALDYEGCPYEAEVNVILTDNDAIQEINREHRRIDAPTDVLSFPMVDYESPSDFDHVEEAVEDYFNPETGELMLGDIVISVDKVEEQAEKYGHSRTRELAFLTAHSMLHLFGYDHMEDGERLVMEEKQKEILETRGYTR</sequence>
<evidence type="ECO:0000313" key="10">
    <source>
        <dbReference type="EMBL" id="ENZ17414.1"/>
    </source>
</evidence>
<evidence type="ECO:0000256" key="3">
    <source>
        <dbReference type="ARBA" id="ARBA00022552"/>
    </source>
</evidence>